<comment type="caution">
    <text evidence="1">The sequence shown here is derived from an EMBL/GenBank/DDBJ whole genome shotgun (WGS) entry which is preliminary data.</text>
</comment>
<dbReference type="EMBL" id="CAJVPP010010213">
    <property type="protein sequence ID" value="CAG8709188.1"/>
    <property type="molecule type" value="Genomic_DNA"/>
</dbReference>
<name>A0A9N9HW78_FUNMO</name>
<proteinExistence type="predicted"/>
<gene>
    <name evidence="1" type="ORF">FMOSSE_LOCUS14218</name>
</gene>
<protein>
    <submittedName>
        <fullName evidence="1">11306_t:CDS:1</fullName>
    </submittedName>
</protein>
<keyword evidence="2" id="KW-1185">Reference proteome</keyword>
<evidence type="ECO:0000313" key="2">
    <source>
        <dbReference type="Proteomes" id="UP000789375"/>
    </source>
</evidence>
<dbReference type="Proteomes" id="UP000789375">
    <property type="component" value="Unassembled WGS sequence"/>
</dbReference>
<reference evidence="1" key="1">
    <citation type="submission" date="2021-06" db="EMBL/GenBank/DDBJ databases">
        <authorList>
            <person name="Kallberg Y."/>
            <person name="Tangrot J."/>
            <person name="Rosling A."/>
        </authorList>
    </citation>
    <scope>NUCLEOTIDE SEQUENCE</scope>
    <source>
        <strain evidence="1">87-6 pot B 2015</strain>
    </source>
</reference>
<dbReference type="AlphaFoldDB" id="A0A9N9HW78"/>
<sequence length="54" mass="6244">NVVRFSEQLNRHIRSNDMILTIREKLDHLEGYLRILALHILNITPVSSSNDSSN</sequence>
<feature type="non-terminal residue" evidence="1">
    <location>
        <position position="1"/>
    </location>
</feature>
<accession>A0A9N9HW78</accession>
<evidence type="ECO:0000313" key="1">
    <source>
        <dbReference type="EMBL" id="CAG8709188.1"/>
    </source>
</evidence>
<organism evidence="1 2">
    <name type="scientific">Funneliformis mosseae</name>
    <name type="common">Endomycorrhizal fungus</name>
    <name type="synonym">Glomus mosseae</name>
    <dbReference type="NCBI Taxonomy" id="27381"/>
    <lineage>
        <taxon>Eukaryota</taxon>
        <taxon>Fungi</taxon>
        <taxon>Fungi incertae sedis</taxon>
        <taxon>Mucoromycota</taxon>
        <taxon>Glomeromycotina</taxon>
        <taxon>Glomeromycetes</taxon>
        <taxon>Glomerales</taxon>
        <taxon>Glomeraceae</taxon>
        <taxon>Funneliformis</taxon>
    </lineage>
</organism>